<sequence length="333" mass="37934">MFRLENAHKLATKEDPHHLHKILGVICMAHFAYRIALLMTTGNMQFHHPQDVYMITLHGALSVSSVVFHLSSVRNALKPMIYPEFRDHSILFACRSVAACCMHYSGCHYLWTMLLCLSTMNSADRITLCYQGPAAQGSRTTTMRNMPFDHGITPEDQLRIVRMHSRMQLGATWFMLISTDAAFLPLFAIQLAAFLMTLVRKSIITSRTWHLLYSIALWLNYEVLAQFTPGQLVMVTILYNLHHQVCFPRRANKYMVWVTHFVVYTAWTESGSSAYFTRQVYGVLGSFGPFGSFGKGAGAEVLWMRLVKMAVVGYYAGNVRAYWPLFVLPPVET</sequence>
<evidence type="ECO:0000256" key="1">
    <source>
        <dbReference type="SAM" id="Phobius"/>
    </source>
</evidence>
<keyword evidence="1" id="KW-0812">Transmembrane</keyword>
<accession>A0A6C0END3</accession>
<reference evidence="2" key="1">
    <citation type="journal article" date="2020" name="Nature">
        <title>Giant virus diversity and host interactions through global metagenomics.</title>
        <authorList>
            <person name="Schulz F."/>
            <person name="Roux S."/>
            <person name="Paez-Espino D."/>
            <person name="Jungbluth S."/>
            <person name="Walsh D.A."/>
            <person name="Denef V.J."/>
            <person name="McMahon K.D."/>
            <person name="Konstantinidis K.T."/>
            <person name="Eloe-Fadrosh E.A."/>
            <person name="Kyrpides N.C."/>
            <person name="Woyke T."/>
        </authorList>
    </citation>
    <scope>NUCLEOTIDE SEQUENCE</scope>
    <source>
        <strain evidence="2">GVMAG-M-3300009068-24</strain>
    </source>
</reference>
<dbReference type="AlphaFoldDB" id="A0A6C0END3"/>
<dbReference type="EMBL" id="MN738883">
    <property type="protein sequence ID" value="QHT29819.1"/>
    <property type="molecule type" value="Genomic_DNA"/>
</dbReference>
<feature type="transmembrane region" description="Helical" evidence="1">
    <location>
        <begin position="21"/>
        <end position="40"/>
    </location>
</feature>
<keyword evidence="1" id="KW-0472">Membrane</keyword>
<organism evidence="2">
    <name type="scientific">viral metagenome</name>
    <dbReference type="NCBI Taxonomy" id="1070528"/>
    <lineage>
        <taxon>unclassified sequences</taxon>
        <taxon>metagenomes</taxon>
        <taxon>organismal metagenomes</taxon>
    </lineage>
</organism>
<proteinExistence type="predicted"/>
<keyword evidence="1" id="KW-1133">Transmembrane helix</keyword>
<protein>
    <submittedName>
        <fullName evidence="2">Uncharacterized protein</fullName>
    </submittedName>
</protein>
<feature type="transmembrane region" description="Helical" evidence="1">
    <location>
        <begin position="173"/>
        <end position="199"/>
    </location>
</feature>
<evidence type="ECO:0000313" key="2">
    <source>
        <dbReference type="EMBL" id="QHT29819.1"/>
    </source>
</evidence>
<feature type="transmembrane region" description="Helical" evidence="1">
    <location>
        <begin position="52"/>
        <end position="70"/>
    </location>
</feature>
<name>A0A6C0END3_9ZZZZ</name>